<dbReference type="GeneID" id="109709137"/>
<keyword evidence="2" id="KW-0804">Transcription</keyword>
<feature type="compositionally biased region" description="Basic and acidic residues" evidence="4">
    <location>
        <begin position="117"/>
        <end position="132"/>
    </location>
</feature>
<keyword evidence="3" id="KW-0539">Nucleus</keyword>
<dbReference type="RefSeq" id="XP_020086792.1">
    <property type="nucleotide sequence ID" value="XM_020231203.1"/>
</dbReference>
<evidence type="ECO:0000256" key="3">
    <source>
        <dbReference type="ARBA" id="ARBA00023242"/>
    </source>
</evidence>
<dbReference type="GO" id="GO:0003700">
    <property type="term" value="F:DNA-binding transcription factor activity"/>
    <property type="evidence" value="ECO:0007669"/>
    <property type="project" value="InterPro"/>
</dbReference>
<reference evidence="5" key="1">
    <citation type="journal article" date="2015" name="Nat. Genet.">
        <title>The pineapple genome and the evolution of CAM photosynthesis.</title>
        <authorList>
            <person name="Ming R."/>
            <person name="VanBuren R."/>
            <person name="Wai C.M."/>
            <person name="Tang H."/>
            <person name="Schatz M.C."/>
            <person name="Bowers J.E."/>
            <person name="Lyons E."/>
            <person name="Wang M.L."/>
            <person name="Chen J."/>
            <person name="Biggers E."/>
            <person name="Zhang J."/>
            <person name="Huang L."/>
            <person name="Zhang L."/>
            <person name="Miao W."/>
            <person name="Zhang J."/>
            <person name="Ye Z."/>
            <person name="Miao C."/>
            <person name="Lin Z."/>
            <person name="Wang H."/>
            <person name="Zhou H."/>
            <person name="Yim W.C."/>
            <person name="Priest H.D."/>
            <person name="Zheng C."/>
            <person name="Woodhouse M."/>
            <person name="Edger P.P."/>
            <person name="Guyot R."/>
            <person name="Guo H.B."/>
            <person name="Guo H."/>
            <person name="Zheng G."/>
            <person name="Singh R."/>
            <person name="Sharma A."/>
            <person name="Min X."/>
            <person name="Zheng Y."/>
            <person name="Lee H."/>
            <person name="Gurtowski J."/>
            <person name="Sedlazeck F.J."/>
            <person name="Harkess A."/>
            <person name="McKain M.R."/>
            <person name="Liao Z."/>
            <person name="Fang J."/>
            <person name="Liu J."/>
            <person name="Zhang X."/>
            <person name="Zhang Q."/>
            <person name="Hu W."/>
            <person name="Qin Y."/>
            <person name="Wang K."/>
            <person name="Chen L.Y."/>
            <person name="Shirley N."/>
            <person name="Lin Y.R."/>
            <person name="Liu L.Y."/>
            <person name="Hernandez A.G."/>
            <person name="Wright C.L."/>
            <person name="Bulone V."/>
            <person name="Tuskan G.A."/>
            <person name="Heath K."/>
            <person name="Zee F."/>
            <person name="Moore P.H."/>
            <person name="Sunkar R."/>
            <person name="Leebens-Mack J.H."/>
            <person name="Mockler T."/>
            <person name="Bennetzen J.L."/>
            <person name="Freeling M."/>
            <person name="Sankoff D."/>
            <person name="Paterson A.H."/>
            <person name="Zhu X."/>
            <person name="Yang X."/>
            <person name="Smith J.A."/>
            <person name="Cushman J.C."/>
            <person name="Paull R.E."/>
            <person name="Yu Q."/>
        </authorList>
    </citation>
    <scope>NUCLEOTIDE SEQUENCE [LARGE SCALE GENOMIC DNA]</scope>
    <source>
        <strain evidence="5">cv. F153</strain>
    </source>
</reference>
<dbReference type="Gene3D" id="1.10.10.60">
    <property type="entry name" value="Homeodomain-like"/>
    <property type="match status" value="1"/>
</dbReference>
<gene>
    <name evidence="6" type="primary">LOC109709137</name>
</gene>
<dbReference type="InterPro" id="IPR006447">
    <property type="entry name" value="Myb_dom_plants"/>
</dbReference>
<dbReference type="Proteomes" id="UP000515123">
    <property type="component" value="Linkage group 4"/>
</dbReference>
<dbReference type="GO" id="GO:0003677">
    <property type="term" value="F:DNA binding"/>
    <property type="evidence" value="ECO:0007669"/>
    <property type="project" value="InterPro"/>
</dbReference>
<dbReference type="SUPFAM" id="SSF46689">
    <property type="entry name" value="Homeodomain-like"/>
    <property type="match status" value="1"/>
</dbReference>
<keyword evidence="5" id="KW-1185">Reference proteome</keyword>
<organism evidence="5 6">
    <name type="scientific">Ananas comosus</name>
    <name type="common">Pineapple</name>
    <name type="synonym">Ananas ananas</name>
    <dbReference type="NCBI Taxonomy" id="4615"/>
    <lineage>
        <taxon>Eukaryota</taxon>
        <taxon>Viridiplantae</taxon>
        <taxon>Streptophyta</taxon>
        <taxon>Embryophyta</taxon>
        <taxon>Tracheophyta</taxon>
        <taxon>Spermatophyta</taxon>
        <taxon>Magnoliopsida</taxon>
        <taxon>Liliopsida</taxon>
        <taxon>Poales</taxon>
        <taxon>Bromeliaceae</taxon>
        <taxon>Bromelioideae</taxon>
        <taxon>Ananas</taxon>
    </lineage>
</organism>
<evidence type="ECO:0000256" key="2">
    <source>
        <dbReference type="ARBA" id="ARBA00023163"/>
    </source>
</evidence>
<feature type="compositionally biased region" description="Basic and acidic residues" evidence="4">
    <location>
        <begin position="94"/>
        <end position="110"/>
    </location>
</feature>
<accession>A0A6P5ETI9</accession>
<dbReference type="PANTHER" id="PTHR31442:SF29">
    <property type="entry name" value="HOMEODOMAIN-LIKE SUPERFAMILY PROTEIN"/>
    <property type="match status" value="1"/>
</dbReference>
<protein>
    <submittedName>
        <fullName evidence="6">Two-component response regulator ARR19</fullName>
    </submittedName>
</protein>
<keyword evidence="1" id="KW-0805">Transcription regulation</keyword>
<dbReference type="GO" id="GO:0005634">
    <property type="term" value="C:nucleus"/>
    <property type="evidence" value="ECO:0007669"/>
    <property type="project" value="TreeGrafter"/>
</dbReference>
<evidence type="ECO:0000256" key="4">
    <source>
        <dbReference type="SAM" id="MobiDB-lite"/>
    </source>
</evidence>
<dbReference type="PANTHER" id="PTHR31442">
    <property type="entry name" value="HOMEODOMAIN-LIKE SUPERFAMILY PROTEIN-RELATED"/>
    <property type="match status" value="1"/>
</dbReference>
<name>A0A6P5ETI9_ANACO</name>
<feature type="region of interest" description="Disordered" evidence="4">
    <location>
        <begin position="94"/>
        <end position="155"/>
    </location>
</feature>
<evidence type="ECO:0000313" key="5">
    <source>
        <dbReference type="Proteomes" id="UP000515123"/>
    </source>
</evidence>
<sequence length="438" mass="49771">MGDIMEHFVSDNIKLMVIDNDQAFLKEARMMFSSCNYRALKNSVISADVRLEVMKRSIELGACFFAKKPLDINTVENLWQHVLNFKKHSKRESVESAGDREFHRTDRATLNEEEENRVDAKEKEGDTPKQEANKGCAECSKDTTEGEEKMESEDDNLSKLRKKPISWCSFLQQKFLDALEILGDDAVPSKIMRLMNVEGISRQQIASHLQKHRKKKGSNNTFTPIYCAQNIQGSNFINQIPNQFGQHGMHQTYLSNYNQQYLQGVVTQITPVYAQIPLSFNIYPYANVCYERSYLENVQLNGYATSNPTQALQQFAMSQPPILVSTIGELSTQSLAYGSTNDTFHYGGQTFQDHAPNYDSVANKGEFGAHESSTCEVEQQYYYDNISNNNNNMVENFQKVVDDDDFGDVEKFAYGDDPWLSILQDVTEGGLDLDISDV</sequence>
<dbReference type="InterPro" id="IPR044841">
    <property type="entry name" value="LUX/BOA-like"/>
</dbReference>
<dbReference type="InterPro" id="IPR009057">
    <property type="entry name" value="Homeodomain-like_sf"/>
</dbReference>
<dbReference type="NCBIfam" id="TIGR01557">
    <property type="entry name" value="myb_SHAQKYF"/>
    <property type="match status" value="1"/>
</dbReference>
<feature type="compositionally biased region" description="Basic and acidic residues" evidence="4">
    <location>
        <begin position="139"/>
        <end position="149"/>
    </location>
</feature>
<reference evidence="6" key="2">
    <citation type="submission" date="2025-08" db="UniProtKB">
        <authorList>
            <consortium name="RefSeq"/>
        </authorList>
    </citation>
    <scope>IDENTIFICATION</scope>
    <source>
        <tissue evidence="6">Leaf</tissue>
    </source>
</reference>
<evidence type="ECO:0000256" key="1">
    <source>
        <dbReference type="ARBA" id="ARBA00023015"/>
    </source>
</evidence>
<proteinExistence type="predicted"/>
<dbReference type="AlphaFoldDB" id="A0A6P5ETI9"/>
<evidence type="ECO:0000313" key="6">
    <source>
        <dbReference type="RefSeq" id="XP_020086792.1"/>
    </source>
</evidence>
<dbReference type="OrthoDB" id="621781at2759"/>